<dbReference type="AlphaFoldDB" id="A0A7W4UYF6"/>
<reference evidence="2 3" key="1">
    <citation type="submission" date="2020-08" db="EMBL/GenBank/DDBJ databases">
        <title>Sequencing the genomes of 1000 actinobacteria strains.</title>
        <authorList>
            <person name="Klenk H.-P."/>
        </authorList>
    </citation>
    <scope>NUCLEOTIDE SEQUENCE [LARGE SCALE GENOMIC DNA]</scope>
    <source>
        <strain evidence="2 3">DSM 20146</strain>
    </source>
</reference>
<dbReference type="Gene3D" id="2.60.20.10">
    <property type="entry name" value="Crystallins"/>
    <property type="match status" value="1"/>
</dbReference>
<keyword evidence="3" id="KW-1185">Reference proteome</keyword>
<feature type="chain" id="PRO_5038438716" evidence="1">
    <location>
        <begin position="21"/>
        <end position="172"/>
    </location>
</feature>
<accession>A0A7W4UYF6</accession>
<evidence type="ECO:0000313" key="3">
    <source>
        <dbReference type="Proteomes" id="UP000538196"/>
    </source>
</evidence>
<evidence type="ECO:0000256" key="1">
    <source>
        <dbReference type="SAM" id="SignalP"/>
    </source>
</evidence>
<sequence length="172" mass="17708">MRLVLSLVVATVLAATPAPTYTPGAADGGDYCAVRVEPLGSPESPASPACFNTQDEVDSYLAAVTSPNKGARAAAASVVIGTMYKDDNYGGGSYTFYGSGSCSGVTYGFPSLSADWQNTISSAKAFASCWVTLYDGASYGGSRYNCTPSCASLPLFNDRTKSIVFRPAGTIG</sequence>
<proteinExistence type="predicted"/>
<organism evidence="2 3">
    <name type="scientific">Leifsonia aquatica</name>
    <name type="common">Corynebacterium aquaticum</name>
    <dbReference type="NCBI Taxonomy" id="144185"/>
    <lineage>
        <taxon>Bacteria</taxon>
        <taxon>Bacillati</taxon>
        <taxon>Actinomycetota</taxon>
        <taxon>Actinomycetes</taxon>
        <taxon>Micrococcales</taxon>
        <taxon>Microbacteriaceae</taxon>
        <taxon>Leifsonia</taxon>
    </lineage>
</organism>
<gene>
    <name evidence="2" type="ORF">FHX33_002783</name>
</gene>
<dbReference type="EMBL" id="JACHVP010000003">
    <property type="protein sequence ID" value="MBB2968013.1"/>
    <property type="molecule type" value="Genomic_DNA"/>
</dbReference>
<evidence type="ECO:0000313" key="2">
    <source>
        <dbReference type="EMBL" id="MBB2968013.1"/>
    </source>
</evidence>
<dbReference type="Proteomes" id="UP000538196">
    <property type="component" value="Unassembled WGS sequence"/>
</dbReference>
<dbReference type="InterPro" id="IPR011024">
    <property type="entry name" value="G_crystallin-like"/>
</dbReference>
<dbReference type="RefSeq" id="WP_155829171.1">
    <property type="nucleotide sequence ID" value="NZ_JACHVP010000003.1"/>
</dbReference>
<feature type="signal peptide" evidence="1">
    <location>
        <begin position="1"/>
        <end position="20"/>
    </location>
</feature>
<keyword evidence="1" id="KW-0732">Signal</keyword>
<name>A0A7W4UYF6_LEIAQ</name>
<protein>
    <submittedName>
        <fullName evidence="2">Uncharacterized protein</fullName>
    </submittedName>
</protein>
<dbReference type="Pfam" id="PF03995">
    <property type="entry name" value="Inhibitor_I36"/>
    <property type="match status" value="1"/>
</dbReference>
<comment type="caution">
    <text evidence="2">The sequence shown here is derived from an EMBL/GenBank/DDBJ whole genome shotgun (WGS) entry which is preliminary data.</text>
</comment>
<dbReference type="SUPFAM" id="SSF49695">
    <property type="entry name" value="gamma-Crystallin-like"/>
    <property type="match status" value="1"/>
</dbReference>